<feature type="transmembrane region" description="Helical" evidence="5">
    <location>
        <begin position="161"/>
        <end position="182"/>
    </location>
</feature>
<dbReference type="GO" id="GO:0005886">
    <property type="term" value="C:plasma membrane"/>
    <property type="evidence" value="ECO:0007669"/>
    <property type="project" value="TreeGrafter"/>
</dbReference>
<dbReference type="InterPro" id="IPR000832">
    <property type="entry name" value="GPCR_2_secretin-like"/>
</dbReference>
<comment type="caution">
    <text evidence="7">The sequence shown here is derived from an EMBL/GenBank/DDBJ whole genome shotgun (WGS) entry which is preliminary data.</text>
</comment>
<dbReference type="SUPFAM" id="SSF81321">
    <property type="entry name" value="Family A G protein-coupled receptor-like"/>
    <property type="match status" value="1"/>
</dbReference>
<dbReference type="PANTHER" id="PTHR23112:SF0">
    <property type="entry name" value="TRANSMEMBRANE PROTEIN 116"/>
    <property type="match status" value="1"/>
</dbReference>
<reference evidence="7 8" key="1">
    <citation type="journal article" date="2024" name="Science">
        <title>Giant polyketide synthase enzymes in the biosynthesis of giant marine polyether toxins.</title>
        <authorList>
            <person name="Fallon T.R."/>
            <person name="Shende V.V."/>
            <person name="Wierzbicki I.H."/>
            <person name="Pendleton A.L."/>
            <person name="Watervoot N.F."/>
            <person name="Auber R.P."/>
            <person name="Gonzalez D.J."/>
            <person name="Wisecaver J.H."/>
            <person name="Moore B.S."/>
        </authorList>
    </citation>
    <scope>NUCLEOTIDE SEQUENCE [LARGE SCALE GENOMIC DNA]</scope>
    <source>
        <strain evidence="7 8">12B1</strain>
    </source>
</reference>
<evidence type="ECO:0000256" key="2">
    <source>
        <dbReference type="ARBA" id="ARBA00022692"/>
    </source>
</evidence>
<keyword evidence="3 5" id="KW-1133">Transmembrane helix</keyword>
<feature type="transmembrane region" description="Helical" evidence="5">
    <location>
        <begin position="269"/>
        <end position="290"/>
    </location>
</feature>
<protein>
    <recommendedName>
        <fullName evidence="6">G-protein coupled receptors family 2 profile 2 domain-containing protein</fullName>
    </recommendedName>
</protein>
<feature type="transmembrane region" description="Helical" evidence="5">
    <location>
        <begin position="202"/>
        <end position="221"/>
    </location>
</feature>
<organism evidence="7 8">
    <name type="scientific">Prymnesium parvum</name>
    <name type="common">Toxic golden alga</name>
    <dbReference type="NCBI Taxonomy" id="97485"/>
    <lineage>
        <taxon>Eukaryota</taxon>
        <taxon>Haptista</taxon>
        <taxon>Haptophyta</taxon>
        <taxon>Prymnesiophyceae</taxon>
        <taxon>Prymnesiales</taxon>
        <taxon>Prymnesiaceae</taxon>
        <taxon>Prymnesium</taxon>
    </lineage>
</organism>
<evidence type="ECO:0000313" key="8">
    <source>
        <dbReference type="Proteomes" id="UP001515480"/>
    </source>
</evidence>
<evidence type="ECO:0000256" key="4">
    <source>
        <dbReference type="ARBA" id="ARBA00023136"/>
    </source>
</evidence>
<feature type="transmembrane region" description="Helical" evidence="5">
    <location>
        <begin position="20"/>
        <end position="43"/>
    </location>
</feature>
<dbReference type="AlphaFoldDB" id="A0AB34JNL0"/>
<dbReference type="GO" id="GO:0004930">
    <property type="term" value="F:G protein-coupled receptor activity"/>
    <property type="evidence" value="ECO:0007669"/>
    <property type="project" value="InterPro"/>
</dbReference>
<dbReference type="Proteomes" id="UP001515480">
    <property type="component" value="Unassembled WGS sequence"/>
</dbReference>
<dbReference type="GO" id="GO:0007189">
    <property type="term" value="P:adenylate cyclase-activating G protein-coupled receptor signaling pathway"/>
    <property type="evidence" value="ECO:0007669"/>
    <property type="project" value="TreeGrafter"/>
</dbReference>
<gene>
    <name evidence="7" type="ORF">AB1Y20_021827</name>
</gene>
<name>A0AB34JNL0_PRYPA</name>
<feature type="domain" description="G-protein coupled receptors family 2 profile 2" evidence="6">
    <location>
        <begin position="107"/>
        <end position="303"/>
    </location>
</feature>
<dbReference type="Pfam" id="PF00002">
    <property type="entry name" value="7tm_2"/>
    <property type="match status" value="1"/>
</dbReference>
<evidence type="ECO:0000256" key="3">
    <source>
        <dbReference type="ARBA" id="ARBA00022989"/>
    </source>
</evidence>
<evidence type="ECO:0000259" key="6">
    <source>
        <dbReference type="PROSITE" id="PS50261"/>
    </source>
</evidence>
<accession>A0AB34JNL0</accession>
<feature type="transmembrane region" description="Helical" evidence="5">
    <location>
        <begin position="119"/>
        <end position="140"/>
    </location>
</feature>
<evidence type="ECO:0000313" key="7">
    <source>
        <dbReference type="EMBL" id="KAL1522189.1"/>
    </source>
</evidence>
<feature type="transmembrane region" description="Helical" evidence="5">
    <location>
        <begin position="55"/>
        <end position="74"/>
    </location>
</feature>
<dbReference type="EMBL" id="JBGBPQ010000007">
    <property type="protein sequence ID" value="KAL1522189.1"/>
    <property type="molecule type" value="Genomic_DNA"/>
</dbReference>
<dbReference type="PROSITE" id="PS50261">
    <property type="entry name" value="G_PROTEIN_RECEP_F2_4"/>
    <property type="match status" value="1"/>
</dbReference>
<dbReference type="InterPro" id="IPR017981">
    <property type="entry name" value="GPCR_2-like_7TM"/>
</dbReference>
<dbReference type="GO" id="GO:0007166">
    <property type="term" value="P:cell surface receptor signaling pathway"/>
    <property type="evidence" value="ECO:0007669"/>
    <property type="project" value="InterPro"/>
</dbReference>
<proteinExistence type="predicted"/>
<keyword evidence="4 5" id="KW-0472">Membrane</keyword>
<comment type="subcellular location">
    <subcellularLocation>
        <location evidence="1">Membrane</location>
        <topology evidence="1">Multi-pass membrane protein</topology>
    </subcellularLocation>
</comment>
<evidence type="ECO:0000256" key="1">
    <source>
        <dbReference type="ARBA" id="ARBA00004141"/>
    </source>
</evidence>
<evidence type="ECO:0000256" key="5">
    <source>
        <dbReference type="SAM" id="Phobius"/>
    </source>
</evidence>
<dbReference type="PANTHER" id="PTHR23112">
    <property type="entry name" value="G PROTEIN-COUPLED RECEPTOR 157-RELATED"/>
    <property type="match status" value="1"/>
</dbReference>
<keyword evidence="2 5" id="KW-0812">Transmembrane</keyword>
<keyword evidence="8" id="KW-1185">Reference proteome</keyword>
<sequence>MQNCTGSARFTMRQYDALDLTLMGAAAFGIVGSGVIALAMGCLEPTFTADGTPSQKAIFFVSMGDFVLAVAYLFDSLLDPRDAIPGLSHLERRRPWSLPPLLDGDCDSSSSNCKVLGAINQYASIFSLVWMFMIAAGLYTSLHNKNHSQQSRQQWVRGAHLAAWTLPAIPVAVVASMDGFGYSGNNCWIRDEPRLYWTWFSFYYGPEALVLAFSVFVYCSASYHIQKVSHLSSNQSKHLGLLRDALNGRLARFTLVFISFELCKFANRLIGAIWGSSFILLLIANVISPLKGLANAFVYGWGASWVPDVHLPFFRRPHAHLLGRSVQEISLSSNLSEQRSCMSERDVSGRSTAISFSTELTKRLQPPEETIQR</sequence>
<dbReference type="Gene3D" id="1.20.1070.10">
    <property type="entry name" value="Rhodopsin 7-helix transmembrane proteins"/>
    <property type="match status" value="1"/>
</dbReference>